<organism evidence="1 2">
    <name type="scientific">Georgfuchsia toluolica</name>
    <dbReference type="NCBI Taxonomy" id="424218"/>
    <lineage>
        <taxon>Bacteria</taxon>
        <taxon>Pseudomonadati</taxon>
        <taxon>Pseudomonadota</taxon>
        <taxon>Betaproteobacteria</taxon>
        <taxon>Nitrosomonadales</taxon>
        <taxon>Sterolibacteriaceae</taxon>
        <taxon>Georgfuchsia</taxon>
    </lineage>
</organism>
<comment type="caution">
    <text evidence="1">The sequence shown here is derived from an EMBL/GenBank/DDBJ whole genome shotgun (WGS) entry which is preliminary data.</text>
</comment>
<dbReference type="Pfam" id="PF22491">
    <property type="entry name" value="DUF6988"/>
    <property type="match status" value="1"/>
</dbReference>
<evidence type="ECO:0000313" key="1">
    <source>
        <dbReference type="EMBL" id="CAG4882265.1"/>
    </source>
</evidence>
<protein>
    <submittedName>
        <fullName evidence="1">Uncharacterized protein</fullName>
    </submittedName>
</protein>
<dbReference type="RefSeq" id="WP_220634355.1">
    <property type="nucleotide sequence ID" value="NZ_CAJQUM010000001.1"/>
</dbReference>
<proteinExistence type="predicted"/>
<reference evidence="1" key="1">
    <citation type="submission" date="2021-04" db="EMBL/GenBank/DDBJ databases">
        <authorList>
            <person name="Hornung B."/>
        </authorList>
    </citation>
    <scope>NUCLEOTIDE SEQUENCE</scope>
    <source>
        <strain evidence="1">G5G6</strain>
    </source>
</reference>
<dbReference type="AlphaFoldDB" id="A0A916J191"/>
<accession>A0A916J191</accession>
<dbReference type="InterPro" id="IPR054257">
    <property type="entry name" value="DUF6988"/>
</dbReference>
<sequence length="194" mass="21717">MTPERIKAAEKFGAALHDLTNEVEMWQTNKNRAAAASFGIALDHHAAIVFLMKNTFYSSSFALLRILFETYLRGLWLKHCATDAQVSGFFRGDEPPKTMIVEIESTEAFKSGVLSRIKKANWNAMCDFTHTGGLHLQRWQSQDAVEPTFEPDELEECLNCAELFGVMAGLELVQLSKSGSDGADVLQLMKSRWP</sequence>
<evidence type="ECO:0000313" key="2">
    <source>
        <dbReference type="Proteomes" id="UP000742786"/>
    </source>
</evidence>
<name>A0A916J191_9PROT</name>
<dbReference type="EMBL" id="CAJQUM010000001">
    <property type="protein sequence ID" value="CAG4882265.1"/>
    <property type="molecule type" value="Genomic_DNA"/>
</dbReference>
<dbReference type="Proteomes" id="UP000742786">
    <property type="component" value="Unassembled WGS sequence"/>
</dbReference>
<gene>
    <name evidence="1" type="ORF">GTOL_10147</name>
</gene>
<keyword evidence="2" id="KW-1185">Reference proteome</keyword>